<evidence type="ECO:0000313" key="5">
    <source>
        <dbReference type="Proteomes" id="UP000260644"/>
    </source>
</evidence>
<keyword evidence="1" id="KW-1133">Transmembrane helix</keyword>
<gene>
    <name evidence="4" type="ORF">DVR12_02960</name>
</gene>
<keyword evidence="1" id="KW-0812">Transmembrane</keyword>
<dbReference type="AlphaFoldDB" id="A0A3E1YH94"/>
<protein>
    <submittedName>
        <fullName evidence="4">DUF4974 domain-containing protein</fullName>
    </submittedName>
</protein>
<evidence type="ECO:0000259" key="2">
    <source>
        <dbReference type="Pfam" id="PF04773"/>
    </source>
</evidence>
<organism evidence="4 5">
    <name type="scientific">Chitinophaga silvatica</name>
    <dbReference type="NCBI Taxonomy" id="2282649"/>
    <lineage>
        <taxon>Bacteria</taxon>
        <taxon>Pseudomonadati</taxon>
        <taxon>Bacteroidota</taxon>
        <taxon>Chitinophagia</taxon>
        <taxon>Chitinophagales</taxon>
        <taxon>Chitinophagaceae</taxon>
        <taxon>Chitinophaga</taxon>
    </lineage>
</organism>
<evidence type="ECO:0000259" key="3">
    <source>
        <dbReference type="Pfam" id="PF16344"/>
    </source>
</evidence>
<reference evidence="4 5" key="1">
    <citation type="submission" date="2018-07" db="EMBL/GenBank/DDBJ databases">
        <title>Chitinophaga K2CV101002-2 sp. nov., isolated from a monsoon evergreen broad-leaved forest soil.</title>
        <authorList>
            <person name="Lv Y."/>
        </authorList>
    </citation>
    <scope>NUCLEOTIDE SEQUENCE [LARGE SCALE GENOMIC DNA]</scope>
    <source>
        <strain evidence="4 5">GDMCC 1.1288</strain>
    </source>
</reference>
<dbReference type="Proteomes" id="UP000260644">
    <property type="component" value="Unassembled WGS sequence"/>
</dbReference>
<dbReference type="Gene3D" id="2.60.120.1440">
    <property type="match status" value="1"/>
</dbReference>
<dbReference type="OrthoDB" id="646755at2"/>
<accession>A0A3E1YH94</accession>
<dbReference type="PANTHER" id="PTHR30273">
    <property type="entry name" value="PERIPLASMIC SIGNAL SENSOR AND SIGMA FACTOR ACTIVATOR FECR-RELATED"/>
    <property type="match status" value="1"/>
</dbReference>
<dbReference type="EMBL" id="QPMM01000001">
    <property type="protein sequence ID" value="RFS26761.1"/>
    <property type="molecule type" value="Genomic_DNA"/>
</dbReference>
<dbReference type="GO" id="GO:0016989">
    <property type="term" value="F:sigma factor antagonist activity"/>
    <property type="evidence" value="ECO:0007669"/>
    <property type="project" value="TreeGrafter"/>
</dbReference>
<dbReference type="InterPro" id="IPR012373">
    <property type="entry name" value="Ferrdict_sens_TM"/>
</dbReference>
<feature type="transmembrane region" description="Helical" evidence="1">
    <location>
        <begin position="93"/>
        <end position="111"/>
    </location>
</feature>
<dbReference type="Pfam" id="PF04773">
    <property type="entry name" value="FecR"/>
    <property type="match status" value="1"/>
</dbReference>
<comment type="caution">
    <text evidence="4">The sequence shown here is derived from an EMBL/GenBank/DDBJ whole genome shotgun (WGS) entry which is preliminary data.</text>
</comment>
<name>A0A3E1YH94_9BACT</name>
<keyword evidence="1" id="KW-0472">Membrane</keyword>
<dbReference type="RefSeq" id="WP_116973952.1">
    <property type="nucleotide sequence ID" value="NZ_QPMM01000001.1"/>
</dbReference>
<dbReference type="Pfam" id="PF16344">
    <property type="entry name" value="FecR_C"/>
    <property type="match status" value="1"/>
</dbReference>
<evidence type="ECO:0000256" key="1">
    <source>
        <dbReference type="SAM" id="Phobius"/>
    </source>
</evidence>
<dbReference type="InterPro" id="IPR006860">
    <property type="entry name" value="FecR"/>
</dbReference>
<feature type="domain" description="FecR protein" evidence="2">
    <location>
        <begin position="188"/>
        <end position="284"/>
    </location>
</feature>
<dbReference type="InterPro" id="IPR032508">
    <property type="entry name" value="FecR_C"/>
</dbReference>
<sequence>MNTGNKYAELLERWFNANESEQDIQQLYEQLKDEDLLPDLIDALEARYVQSDNQPYDYVKTSLIMKAIHEYEAVKEEKTVDSGRGNLRYIRKWGWVAAAIVLIVSIGIYQLTTKITGNQPYHLAPLGVDIAPGKNGAVLTLADGSQVVLDSMGNGVVATQNGAQVQLNNDELAYSLVGKSSSDVVYNVISTPNGRQFNVVLPDGTKVWLNAASALRFPTGFTGHERKVELTGEAYFEVAQNEKLPFKVIVNDKAVIEVLGTHFNVNGYENEQLLSTTLLEGRVRVHSMKELNGSRNNGVILQPGQQANINQNLSAAITVINNANVDRAVAWKNGLFNFEGATLGEMVKQLERWYDITVRYEGTIPEREFQGKLPRNLHLSQVLRILDEMGIKTRLEGKVLIIE</sequence>
<dbReference type="PANTHER" id="PTHR30273:SF2">
    <property type="entry name" value="PROTEIN FECR"/>
    <property type="match status" value="1"/>
</dbReference>
<feature type="domain" description="Protein FecR C-terminal" evidence="3">
    <location>
        <begin position="336"/>
        <end position="402"/>
    </location>
</feature>
<evidence type="ECO:0000313" key="4">
    <source>
        <dbReference type="EMBL" id="RFS26761.1"/>
    </source>
</evidence>
<dbReference type="Gene3D" id="3.55.50.30">
    <property type="match status" value="1"/>
</dbReference>
<proteinExistence type="predicted"/>
<keyword evidence="5" id="KW-1185">Reference proteome</keyword>